<evidence type="ECO:0000313" key="12">
    <source>
        <dbReference type="EMBL" id="MCV7073473.1"/>
    </source>
</evidence>
<dbReference type="Pfam" id="PF02397">
    <property type="entry name" value="Bac_transf"/>
    <property type="match status" value="1"/>
</dbReference>
<keyword evidence="7 10" id="KW-1133">Transmembrane helix</keyword>
<dbReference type="InterPro" id="IPR017475">
    <property type="entry name" value="EPS_sugar_tfrase"/>
</dbReference>
<proteinExistence type="inferred from homology"/>
<dbReference type="InterPro" id="IPR003362">
    <property type="entry name" value="Bact_transf"/>
</dbReference>
<feature type="active site" description="Nucleophile" evidence="9">
    <location>
        <position position="28"/>
    </location>
</feature>
<evidence type="ECO:0000256" key="6">
    <source>
        <dbReference type="ARBA" id="ARBA00022801"/>
    </source>
</evidence>
<dbReference type="GO" id="GO:0016780">
    <property type="term" value="F:phosphotransferase activity, for other substituted phosphate groups"/>
    <property type="evidence" value="ECO:0007669"/>
    <property type="project" value="TreeGrafter"/>
</dbReference>
<feature type="transmembrane region" description="Helical" evidence="10">
    <location>
        <begin position="590"/>
        <end position="611"/>
    </location>
</feature>
<accession>A0A9X2YGR8</accession>
<dbReference type="SMART" id="SM00226">
    <property type="entry name" value="LMWPc"/>
    <property type="match status" value="1"/>
</dbReference>
<evidence type="ECO:0000256" key="9">
    <source>
        <dbReference type="PIRSR" id="PIRSR617867-1"/>
    </source>
</evidence>
<reference evidence="12" key="2">
    <citation type="journal article" date="2022" name="BMC Genomics">
        <title>Comparative genome analysis of mycobacteria focusing on tRNA and non-coding RNA.</title>
        <authorList>
            <person name="Behra P.R.K."/>
            <person name="Pettersson B.M.F."/>
            <person name="Ramesh M."/>
            <person name="Das S."/>
            <person name="Dasgupta S."/>
            <person name="Kirsebom L.A."/>
        </authorList>
    </citation>
    <scope>NUCLEOTIDE SEQUENCE</scope>
    <source>
        <strain evidence="12">DSM 45406</strain>
    </source>
</reference>
<feature type="active site" evidence="9">
    <location>
        <position position="34"/>
    </location>
</feature>
<dbReference type="NCBIfam" id="TIGR03025">
    <property type="entry name" value="EPS_sugtrans"/>
    <property type="match status" value="1"/>
</dbReference>
<evidence type="ECO:0000256" key="7">
    <source>
        <dbReference type="ARBA" id="ARBA00022989"/>
    </source>
</evidence>
<feature type="transmembrane region" description="Helical" evidence="10">
    <location>
        <begin position="315"/>
        <end position="335"/>
    </location>
</feature>
<evidence type="ECO:0000256" key="10">
    <source>
        <dbReference type="SAM" id="Phobius"/>
    </source>
</evidence>
<keyword evidence="4" id="KW-0808">Transferase</keyword>
<keyword evidence="5 10" id="KW-0812">Transmembrane</keyword>
<dbReference type="GO" id="GO:0016020">
    <property type="term" value="C:membrane"/>
    <property type="evidence" value="ECO:0007669"/>
    <property type="project" value="UniProtKB-SubCell"/>
</dbReference>
<keyword evidence="6" id="KW-0378">Hydrolase</keyword>
<comment type="caution">
    <text evidence="12">The sequence shown here is derived from an EMBL/GenBank/DDBJ whole genome shotgun (WGS) entry which is preliminary data.</text>
</comment>
<dbReference type="GO" id="GO:0004725">
    <property type="term" value="F:protein tyrosine phosphatase activity"/>
    <property type="evidence" value="ECO:0007669"/>
    <property type="project" value="InterPro"/>
</dbReference>
<dbReference type="Proteomes" id="UP001140272">
    <property type="component" value="Unassembled WGS sequence"/>
</dbReference>
<dbReference type="EMBL" id="JACKRN010000872">
    <property type="protein sequence ID" value="MCV7073473.1"/>
    <property type="molecule type" value="Genomic_DNA"/>
</dbReference>
<reference evidence="12" key="1">
    <citation type="submission" date="2020-07" db="EMBL/GenBank/DDBJ databases">
        <authorList>
            <person name="Pettersson B.M.F."/>
            <person name="Behra P.R.K."/>
            <person name="Ramesh M."/>
            <person name="Das S."/>
            <person name="Dasgupta S."/>
            <person name="Kirsebom L.A."/>
        </authorList>
    </citation>
    <scope>NUCLEOTIDE SEQUENCE</scope>
    <source>
        <strain evidence="12">DSM 45406</strain>
    </source>
</reference>
<organism evidence="12 13">
    <name type="scientific">Mycolicibacterium rufum</name>
    <dbReference type="NCBI Taxonomy" id="318424"/>
    <lineage>
        <taxon>Bacteria</taxon>
        <taxon>Bacillati</taxon>
        <taxon>Actinomycetota</taxon>
        <taxon>Actinomycetes</taxon>
        <taxon>Mycobacteriales</taxon>
        <taxon>Mycobacteriaceae</taxon>
        <taxon>Mycolicibacterium</taxon>
    </lineage>
</organism>
<dbReference type="Pfam" id="PF01451">
    <property type="entry name" value="LMWPc"/>
    <property type="match status" value="1"/>
</dbReference>
<protein>
    <submittedName>
        <fullName evidence="12">Exopolysaccharide biosynthesis polyprenyl glycosylphosphotransferase</fullName>
    </submittedName>
</protein>
<dbReference type="PRINTS" id="PR00719">
    <property type="entry name" value="LMWPTPASE"/>
</dbReference>
<dbReference type="SUPFAM" id="SSF52788">
    <property type="entry name" value="Phosphotyrosine protein phosphatases I"/>
    <property type="match status" value="1"/>
</dbReference>
<sequence length="779" mass="84802">MPLQSLKTRWGNCTFSVKALELHLLFVCTGNICRSPTAERLMAAFARELSVENLVVSSAGSRAVVGQPIHPEAALVLEGLGGDTSGFAARQLTARIAEAADLILTMTAHHRDAVLERAPRLLRRTFTLSEASRLAVAEQGATMADLGDLRAHVTEQQRADIRDPIGGSAEVFQEVARGSQAYCRRSLTSACARASDELAGIAADTSVGFGGVSVPMASLRPSARIITFAAAGPSDRQPAYPSISSAPLSPKCYVAERNFQFELRERETWDRVPAQGGDRGGRFVTAVNDRLDVAANIVSIPTKVPAWQRGYARRLILVDVLGVLLAIGLAQWLRFGALTGDVATLEYLDYPLVSTVIAVAWILALAINHSRSTRIIGSGAEEYRRVLLATLAVFGGVAIISMLLKLEIARGYLMIALPAGIIMLTLFRWAARQVVVRVRQKYGRCITRVLVVGSAPAVRDLTTSLHRESRSEYEVVGACIPGPLPRTKIEVPGVGAIPTFGDESNVVGAVTATNSHAVAVTATERLDGRGIRDLSWELEKLDIDLLVAPGVVDIAGPRLQMRPVAGLPLIHVEKPQYHGAKRFQKRLFDVAFSSAVLLFGLPILVAVALAVKFTSKGPVFYRQERIGLDGHPFCMIKFRTMVDGADTMVDKLAAMNQSEGGVLFKIREDPRVTPVGRILRKYSIDELPQFINVLKRDMSVVGPRPPLAKEVKSYDDYAKRRLLVRPGITGLWQVSGRSDLSWEDSVRLDLFYVENWSMISDLIIAFKTVKAMLGHSGAY</sequence>
<evidence type="ECO:0000259" key="11">
    <source>
        <dbReference type="SMART" id="SM00226"/>
    </source>
</evidence>
<evidence type="ECO:0000256" key="4">
    <source>
        <dbReference type="ARBA" id="ARBA00022679"/>
    </source>
</evidence>
<dbReference type="Gene3D" id="3.40.50.2300">
    <property type="match status" value="1"/>
</dbReference>
<name>A0A9X2YGR8_9MYCO</name>
<feature type="transmembrane region" description="Helical" evidence="10">
    <location>
        <begin position="412"/>
        <end position="431"/>
    </location>
</feature>
<dbReference type="Pfam" id="PF13727">
    <property type="entry name" value="CoA_binding_3"/>
    <property type="match status" value="1"/>
</dbReference>
<dbReference type="AlphaFoldDB" id="A0A9X2YGR8"/>
<keyword evidence="8 10" id="KW-0472">Membrane</keyword>
<evidence type="ECO:0000313" key="13">
    <source>
        <dbReference type="Proteomes" id="UP001140272"/>
    </source>
</evidence>
<evidence type="ECO:0000256" key="8">
    <source>
        <dbReference type="ARBA" id="ARBA00023136"/>
    </source>
</evidence>
<dbReference type="InterPro" id="IPR017867">
    <property type="entry name" value="Tyr_phospatase_low_mol_wt"/>
</dbReference>
<comment type="similarity">
    <text evidence="2">Belongs to the bacterial sugar transferase family.</text>
</comment>
<gene>
    <name evidence="12" type="ORF">H7H73_27310</name>
</gene>
<feature type="domain" description="Phosphotyrosine protein phosphatase I" evidence="11">
    <location>
        <begin position="22"/>
        <end position="185"/>
    </location>
</feature>
<dbReference type="InterPro" id="IPR023485">
    <property type="entry name" value="Ptyr_pPase"/>
</dbReference>
<evidence type="ECO:0000256" key="3">
    <source>
        <dbReference type="ARBA" id="ARBA00011063"/>
    </source>
</evidence>
<evidence type="ECO:0000256" key="1">
    <source>
        <dbReference type="ARBA" id="ARBA00004141"/>
    </source>
</evidence>
<feature type="transmembrane region" description="Helical" evidence="10">
    <location>
        <begin position="386"/>
        <end position="406"/>
    </location>
</feature>
<comment type="similarity">
    <text evidence="3">Belongs to the low molecular weight phosphotyrosine protein phosphatase family.</text>
</comment>
<feature type="transmembrane region" description="Helical" evidence="10">
    <location>
        <begin position="347"/>
        <end position="366"/>
    </location>
</feature>
<dbReference type="PANTHER" id="PTHR30576:SF10">
    <property type="entry name" value="SLL5057 PROTEIN"/>
    <property type="match status" value="1"/>
</dbReference>
<dbReference type="InterPro" id="IPR036196">
    <property type="entry name" value="Ptyr_pPase_sf"/>
</dbReference>
<evidence type="ECO:0000256" key="2">
    <source>
        <dbReference type="ARBA" id="ARBA00006464"/>
    </source>
</evidence>
<comment type="subcellular location">
    <subcellularLocation>
        <location evidence="1">Membrane</location>
        <topology evidence="1">Multi-pass membrane protein</topology>
    </subcellularLocation>
</comment>
<evidence type="ECO:0000256" key="5">
    <source>
        <dbReference type="ARBA" id="ARBA00022692"/>
    </source>
</evidence>
<dbReference type="PANTHER" id="PTHR30576">
    <property type="entry name" value="COLANIC BIOSYNTHESIS UDP-GLUCOSE LIPID CARRIER TRANSFERASE"/>
    <property type="match status" value="1"/>
</dbReference>